<evidence type="ECO:0000259" key="11">
    <source>
        <dbReference type="Pfam" id="PF17766"/>
    </source>
</evidence>
<evidence type="ECO:0000256" key="1">
    <source>
        <dbReference type="ARBA" id="ARBA00004613"/>
    </source>
</evidence>
<dbReference type="InterPro" id="IPR015500">
    <property type="entry name" value="Peptidase_S8_subtilisin-rel"/>
</dbReference>
<dbReference type="InterPro" id="IPR036852">
    <property type="entry name" value="Peptidase_S8/S53_dom_sf"/>
</dbReference>
<organism evidence="12 13">
    <name type="scientific">Ficus carica</name>
    <name type="common">Common fig</name>
    <dbReference type="NCBI Taxonomy" id="3494"/>
    <lineage>
        <taxon>Eukaryota</taxon>
        <taxon>Viridiplantae</taxon>
        <taxon>Streptophyta</taxon>
        <taxon>Embryophyta</taxon>
        <taxon>Tracheophyta</taxon>
        <taxon>Spermatophyta</taxon>
        <taxon>Magnoliopsida</taxon>
        <taxon>eudicotyledons</taxon>
        <taxon>Gunneridae</taxon>
        <taxon>Pentapetalae</taxon>
        <taxon>rosids</taxon>
        <taxon>fabids</taxon>
        <taxon>Rosales</taxon>
        <taxon>Moraceae</taxon>
        <taxon>Ficeae</taxon>
        <taxon>Ficus</taxon>
    </lineage>
</organism>
<dbReference type="InterPro" id="IPR045051">
    <property type="entry name" value="SBT"/>
</dbReference>
<dbReference type="Pfam" id="PF17766">
    <property type="entry name" value="fn3_6"/>
    <property type="match status" value="1"/>
</dbReference>
<keyword evidence="4 9" id="KW-0645">Protease</keyword>
<dbReference type="EMBL" id="BTGU01000031">
    <property type="protein sequence ID" value="GMN49663.1"/>
    <property type="molecule type" value="Genomic_DNA"/>
</dbReference>
<keyword evidence="7 9" id="KW-0720">Serine protease</keyword>
<feature type="domain" description="Peptidase S8/S53" evidence="10">
    <location>
        <begin position="33"/>
        <end position="497"/>
    </location>
</feature>
<dbReference type="InterPro" id="IPR000209">
    <property type="entry name" value="Peptidase_S8/S53_dom"/>
</dbReference>
<keyword evidence="3" id="KW-0964">Secreted</keyword>
<dbReference type="Pfam" id="PF00082">
    <property type="entry name" value="Peptidase_S8"/>
    <property type="match status" value="1"/>
</dbReference>
<comment type="subcellular location">
    <subcellularLocation>
        <location evidence="1">Secreted</location>
    </subcellularLocation>
</comment>
<dbReference type="Gene3D" id="3.40.50.200">
    <property type="entry name" value="Peptidase S8/S53 domain"/>
    <property type="match status" value="1"/>
</dbReference>
<evidence type="ECO:0000256" key="6">
    <source>
        <dbReference type="ARBA" id="ARBA00022801"/>
    </source>
</evidence>
<proteinExistence type="inferred from homology"/>
<dbReference type="Gene3D" id="2.60.40.2310">
    <property type="match status" value="1"/>
</dbReference>
<dbReference type="CDD" id="cd04852">
    <property type="entry name" value="Peptidases_S8_3"/>
    <property type="match status" value="1"/>
</dbReference>
<dbReference type="PANTHER" id="PTHR10795">
    <property type="entry name" value="PROPROTEIN CONVERTASE SUBTILISIN/KEXIN"/>
    <property type="match status" value="1"/>
</dbReference>
<dbReference type="GO" id="GO:0004252">
    <property type="term" value="F:serine-type endopeptidase activity"/>
    <property type="evidence" value="ECO:0007669"/>
    <property type="project" value="UniProtKB-UniRule"/>
</dbReference>
<evidence type="ECO:0000256" key="3">
    <source>
        <dbReference type="ARBA" id="ARBA00022525"/>
    </source>
</evidence>
<dbReference type="PRINTS" id="PR00723">
    <property type="entry name" value="SUBTILISIN"/>
</dbReference>
<evidence type="ECO:0000313" key="13">
    <source>
        <dbReference type="Proteomes" id="UP001187192"/>
    </source>
</evidence>
<sequence length="697" mass="75758">MLHSHTTRSWDFLGLPLTKTHESRATSIQLAYGHNIIVGVIDSGVWPESASFREEPGMKPIPSRWRGKCEKGVRFNPKKDCNRKLIGAKYYPRGYEALYGSLVQKKFEYRSARDFAGHGTHTASTAAGSIATGASFTKTNLAKGVARGGAPRARIAVYKACWGDENYDLHCPEADVLKAFDDALHDGVDVISASIGLNPPYDDGLNYSSAIGSFHAMQVGVTVVFSAGNLGPLPGLVSSVQPWAISVAASSIDRTFPTRIDVVEGNFSVVGESFSFTNKPITALLVTADNLFKDGTCNETAAVDSVIPGKALLCFADDGFVSLDGATRAARKVNASALIFVETLPKPEGPDVFPTVYLDFVQGDKLRKFQKPLSDYPTVKIGHTKTVIGKSVAPRVAFFSSRGPNSVELDILKPDITAPGLNILAAWPTETPPTLIKKYDNRSVEWNFQSGTSMSCPHVSGIAALLKSAHPDWSPAVIRSALMTTAYTKDNSLDEIFSEGTVSVADPFDIGAGHVHPVKAMDPGLVYDMKASDYILFLCNIGYTEEQIQAILLCPASPDLISCPKSRKSNSNLNYPSITVSDLRSTVTITRTVRNVGPCKFAVYFTSIVKPNGVEVVVWPRVLVFSWFRQEITYYVTLIPKKKSRGRYDFGEIVWSDCFGHKVRSPLVVSVNTFNTENSASASAVDHDDDDQLINEA</sequence>
<dbReference type="PROSITE" id="PS51892">
    <property type="entry name" value="SUBTILASE"/>
    <property type="match status" value="1"/>
</dbReference>
<dbReference type="FunFam" id="3.40.50.200:FF:000006">
    <property type="entry name" value="Subtilisin-like protease SBT1.5"/>
    <property type="match status" value="1"/>
</dbReference>
<dbReference type="Proteomes" id="UP001187192">
    <property type="component" value="Unassembled WGS sequence"/>
</dbReference>
<feature type="active site" description="Charge relay system" evidence="8 9">
    <location>
        <position position="453"/>
    </location>
</feature>
<comment type="similarity">
    <text evidence="2 9">Belongs to the peptidase S8 family.</text>
</comment>
<evidence type="ECO:0000256" key="2">
    <source>
        <dbReference type="ARBA" id="ARBA00011073"/>
    </source>
</evidence>
<keyword evidence="13" id="KW-1185">Reference proteome</keyword>
<dbReference type="Gene3D" id="3.50.30.30">
    <property type="match status" value="1"/>
</dbReference>
<evidence type="ECO:0000256" key="8">
    <source>
        <dbReference type="PIRSR" id="PIRSR615500-1"/>
    </source>
</evidence>
<comment type="caution">
    <text evidence="12">The sequence shown here is derived from an EMBL/GenBank/DDBJ whole genome shotgun (WGS) entry which is preliminary data.</text>
</comment>
<evidence type="ECO:0000256" key="9">
    <source>
        <dbReference type="PROSITE-ProRule" id="PRU01240"/>
    </source>
</evidence>
<dbReference type="AlphaFoldDB" id="A0AA88AP05"/>
<keyword evidence="6 9" id="KW-0378">Hydrolase</keyword>
<evidence type="ECO:0000256" key="5">
    <source>
        <dbReference type="ARBA" id="ARBA00022729"/>
    </source>
</evidence>
<dbReference type="FunFam" id="2.60.40.2310:FF:000001">
    <property type="entry name" value="Subtilisin-like protease SBT1.5"/>
    <property type="match status" value="1"/>
</dbReference>
<dbReference type="GO" id="GO:0009609">
    <property type="term" value="P:response to symbiotic bacterium"/>
    <property type="evidence" value="ECO:0007669"/>
    <property type="project" value="UniProtKB-ARBA"/>
</dbReference>
<reference evidence="12" key="1">
    <citation type="submission" date="2023-07" db="EMBL/GenBank/DDBJ databases">
        <title>draft genome sequence of fig (Ficus carica).</title>
        <authorList>
            <person name="Takahashi T."/>
            <person name="Nishimura K."/>
        </authorList>
    </citation>
    <scope>NUCLEOTIDE SEQUENCE</scope>
</reference>
<evidence type="ECO:0000256" key="7">
    <source>
        <dbReference type="ARBA" id="ARBA00022825"/>
    </source>
</evidence>
<protein>
    <submittedName>
        <fullName evidence="12">Uncharacterized protein</fullName>
    </submittedName>
</protein>
<dbReference type="InterPro" id="IPR034197">
    <property type="entry name" value="Peptidases_S8_3"/>
</dbReference>
<dbReference type="PROSITE" id="PS00138">
    <property type="entry name" value="SUBTILASE_SER"/>
    <property type="match status" value="1"/>
</dbReference>
<dbReference type="GO" id="GO:0006508">
    <property type="term" value="P:proteolysis"/>
    <property type="evidence" value="ECO:0007669"/>
    <property type="project" value="UniProtKB-KW"/>
</dbReference>
<dbReference type="InterPro" id="IPR041469">
    <property type="entry name" value="Subtilisin-like_FN3"/>
</dbReference>
<evidence type="ECO:0000256" key="4">
    <source>
        <dbReference type="ARBA" id="ARBA00022670"/>
    </source>
</evidence>
<evidence type="ECO:0000259" key="10">
    <source>
        <dbReference type="Pfam" id="PF00082"/>
    </source>
</evidence>
<dbReference type="GO" id="GO:0005576">
    <property type="term" value="C:extracellular region"/>
    <property type="evidence" value="ECO:0007669"/>
    <property type="project" value="UniProtKB-SubCell"/>
</dbReference>
<keyword evidence="5" id="KW-0732">Signal</keyword>
<feature type="active site" description="Charge relay system" evidence="8 9">
    <location>
        <position position="42"/>
    </location>
</feature>
<dbReference type="InterPro" id="IPR023828">
    <property type="entry name" value="Peptidase_S8_Ser-AS"/>
</dbReference>
<feature type="active site" description="Charge relay system" evidence="8 9">
    <location>
        <position position="118"/>
    </location>
</feature>
<accession>A0AA88AP05</accession>
<name>A0AA88AP05_FICCA</name>
<evidence type="ECO:0000313" key="12">
    <source>
        <dbReference type="EMBL" id="GMN49663.1"/>
    </source>
</evidence>
<gene>
    <name evidence="12" type="ORF">TIFTF001_018825</name>
</gene>
<dbReference type="SUPFAM" id="SSF52743">
    <property type="entry name" value="Subtilisin-like"/>
    <property type="match status" value="1"/>
</dbReference>
<feature type="domain" description="Subtilisin-like protease fibronectin type-III" evidence="11">
    <location>
        <begin position="572"/>
        <end position="669"/>
    </location>
</feature>